<dbReference type="Proteomes" id="UP001585053">
    <property type="component" value="Unassembled WGS sequence"/>
</dbReference>
<reference evidence="2 3" key="1">
    <citation type="submission" date="2024-01" db="EMBL/GenBank/DDBJ databases">
        <title>Genome mining of biosynthetic gene clusters to explore secondary metabolites of Streptomyces sp.</title>
        <authorList>
            <person name="Baig A."/>
            <person name="Ajitkumar Shintre N."/>
            <person name="Kumar H."/>
            <person name="Anbarasu A."/>
            <person name="Ramaiah S."/>
        </authorList>
    </citation>
    <scope>NUCLEOTIDE SEQUENCE [LARGE SCALE GENOMIC DNA]</scope>
    <source>
        <strain evidence="2 3">A01</strain>
    </source>
</reference>
<feature type="domain" description="Histidine kinase/HSP90-like ATPase" evidence="1">
    <location>
        <begin position="34"/>
        <end position="134"/>
    </location>
</feature>
<sequence length="160" mass="17558">MKCIAAKRRDNRLLSTPCQLLHYSDPDRLGLRVRHTVAARAAAQNWVRRHAAVGVSNPIAAAEIANRASLIAWELMDNAHQHSYSGAPDQTLTLMLERSRYLLSITVTDAGPTPGCKKLSFPEQKSHGGGLGWVASLSFYWDWDGCAGLPVTVKARIELP</sequence>
<dbReference type="Gene3D" id="3.30.565.10">
    <property type="entry name" value="Histidine kinase-like ATPase, C-terminal domain"/>
    <property type="match status" value="1"/>
</dbReference>
<keyword evidence="3" id="KW-1185">Reference proteome</keyword>
<dbReference type="GO" id="GO:0005524">
    <property type="term" value="F:ATP binding"/>
    <property type="evidence" value="ECO:0007669"/>
    <property type="project" value="UniProtKB-KW"/>
</dbReference>
<evidence type="ECO:0000313" key="2">
    <source>
        <dbReference type="EMBL" id="MFB8766799.1"/>
    </source>
</evidence>
<protein>
    <submittedName>
        <fullName evidence="2">ATP-binding protein</fullName>
    </submittedName>
</protein>
<evidence type="ECO:0000259" key="1">
    <source>
        <dbReference type="Pfam" id="PF13581"/>
    </source>
</evidence>
<name>A0ABV5DQF4_9ACTN</name>
<proteinExistence type="predicted"/>
<keyword evidence="2" id="KW-0547">Nucleotide-binding</keyword>
<dbReference type="InterPro" id="IPR036890">
    <property type="entry name" value="HATPase_C_sf"/>
</dbReference>
<evidence type="ECO:0000313" key="3">
    <source>
        <dbReference type="Proteomes" id="UP001585053"/>
    </source>
</evidence>
<dbReference type="EMBL" id="JAYMRS010000001">
    <property type="protein sequence ID" value="MFB8766799.1"/>
    <property type="molecule type" value="Genomic_DNA"/>
</dbReference>
<dbReference type="RefSeq" id="WP_376736777.1">
    <property type="nucleotide sequence ID" value="NZ_JAYMRS010000001.1"/>
</dbReference>
<keyword evidence="2" id="KW-0067">ATP-binding</keyword>
<accession>A0ABV5DQF4</accession>
<dbReference type="InterPro" id="IPR003594">
    <property type="entry name" value="HATPase_dom"/>
</dbReference>
<comment type="caution">
    <text evidence="2">The sequence shown here is derived from an EMBL/GenBank/DDBJ whole genome shotgun (WGS) entry which is preliminary data.</text>
</comment>
<organism evidence="2 3">
    <name type="scientific">Nocardiopsis alba</name>
    <dbReference type="NCBI Taxonomy" id="53437"/>
    <lineage>
        <taxon>Bacteria</taxon>
        <taxon>Bacillati</taxon>
        <taxon>Actinomycetota</taxon>
        <taxon>Actinomycetes</taxon>
        <taxon>Streptosporangiales</taxon>
        <taxon>Nocardiopsidaceae</taxon>
        <taxon>Nocardiopsis</taxon>
    </lineage>
</organism>
<dbReference type="SUPFAM" id="SSF55874">
    <property type="entry name" value="ATPase domain of HSP90 chaperone/DNA topoisomerase II/histidine kinase"/>
    <property type="match status" value="1"/>
</dbReference>
<dbReference type="Pfam" id="PF13581">
    <property type="entry name" value="HATPase_c_2"/>
    <property type="match status" value="1"/>
</dbReference>
<gene>
    <name evidence="2" type="ORF">VSQ78_03725</name>
</gene>